<dbReference type="EMBL" id="WTPW01000133">
    <property type="protein sequence ID" value="KAF0543574.1"/>
    <property type="molecule type" value="Genomic_DNA"/>
</dbReference>
<dbReference type="PIRSF" id="PIRSF000106">
    <property type="entry name" value="ME"/>
    <property type="match status" value="1"/>
</dbReference>
<protein>
    <submittedName>
        <fullName evidence="6">Malic enzyme</fullName>
    </submittedName>
</protein>
<dbReference type="Pfam" id="PF00390">
    <property type="entry name" value="malic"/>
    <property type="match status" value="1"/>
</dbReference>
<dbReference type="SUPFAM" id="SSF51735">
    <property type="entry name" value="NAD(P)-binding Rossmann-fold domains"/>
    <property type="match status" value="1"/>
</dbReference>
<dbReference type="SUPFAM" id="SSF53223">
    <property type="entry name" value="Aminoacid dehydrogenase-like, N-terminal domain"/>
    <property type="match status" value="1"/>
</dbReference>
<evidence type="ECO:0000313" key="6">
    <source>
        <dbReference type="EMBL" id="KAF0543574.1"/>
    </source>
</evidence>
<evidence type="ECO:0000259" key="5">
    <source>
        <dbReference type="SMART" id="SM01274"/>
    </source>
</evidence>
<dbReference type="PANTHER" id="PTHR23406">
    <property type="entry name" value="MALIC ENZYME-RELATED"/>
    <property type="match status" value="1"/>
</dbReference>
<gene>
    <name evidence="6" type="ORF">F8M41_003641</name>
</gene>
<dbReference type="Gene3D" id="3.40.50.720">
    <property type="entry name" value="NAD(P)-binding Rossmann-like Domain"/>
    <property type="match status" value="1"/>
</dbReference>
<comment type="cofactor">
    <cofactor evidence="1">
        <name>Mg(2+)</name>
        <dbReference type="ChEBI" id="CHEBI:18420"/>
    </cofactor>
</comment>
<dbReference type="InterPro" id="IPR036291">
    <property type="entry name" value="NAD(P)-bd_dom_sf"/>
</dbReference>
<evidence type="ECO:0000256" key="1">
    <source>
        <dbReference type="ARBA" id="ARBA00001946"/>
    </source>
</evidence>
<dbReference type="InterPro" id="IPR046346">
    <property type="entry name" value="Aminoacid_DH-like_N_sf"/>
</dbReference>
<dbReference type="InterPro" id="IPR037062">
    <property type="entry name" value="Malic_N_dom_sf"/>
</dbReference>
<feature type="active site" description="Proton acceptor" evidence="3">
    <location>
        <position position="143"/>
    </location>
</feature>
<dbReference type="GO" id="GO:0006108">
    <property type="term" value="P:malate metabolic process"/>
    <property type="evidence" value="ECO:0007669"/>
    <property type="project" value="TreeGrafter"/>
</dbReference>
<dbReference type="Proteomes" id="UP000439903">
    <property type="component" value="Unassembled WGS sequence"/>
</dbReference>
<organism evidence="6 7">
    <name type="scientific">Gigaspora margarita</name>
    <dbReference type="NCBI Taxonomy" id="4874"/>
    <lineage>
        <taxon>Eukaryota</taxon>
        <taxon>Fungi</taxon>
        <taxon>Fungi incertae sedis</taxon>
        <taxon>Mucoromycota</taxon>
        <taxon>Glomeromycotina</taxon>
        <taxon>Glomeromycetes</taxon>
        <taxon>Diversisporales</taxon>
        <taxon>Gigasporaceae</taxon>
        <taxon>Gigaspora</taxon>
    </lineage>
</organism>
<dbReference type="InterPro" id="IPR012301">
    <property type="entry name" value="Malic_N_dom"/>
</dbReference>
<dbReference type="GO" id="GO:0005739">
    <property type="term" value="C:mitochondrion"/>
    <property type="evidence" value="ECO:0007669"/>
    <property type="project" value="TreeGrafter"/>
</dbReference>
<feature type="binding site" evidence="4">
    <location>
        <position position="125"/>
    </location>
    <ligand>
        <name>(S)-malate</name>
        <dbReference type="ChEBI" id="CHEBI:15589"/>
    </ligand>
</feature>
<evidence type="ECO:0000256" key="3">
    <source>
        <dbReference type="PIRSR" id="PIRSR000106-1"/>
    </source>
</evidence>
<accession>A0A8H4ERY3</accession>
<evidence type="ECO:0000256" key="4">
    <source>
        <dbReference type="PIRSR" id="PIRSR000106-2"/>
    </source>
</evidence>
<name>A0A8H4ERY3_GIGMA</name>
<dbReference type="InterPro" id="IPR001891">
    <property type="entry name" value="Malic_OxRdtase"/>
</dbReference>
<dbReference type="PANTHER" id="PTHR23406:SF32">
    <property type="entry name" value="NADP-DEPENDENT MALIC ENZYME"/>
    <property type="match status" value="1"/>
</dbReference>
<comment type="caution">
    <text evidence="6">The sequence shown here is derived from an EMBL/GenBank/DDBJ whole genome shotgun (WGS) entry which is preliminary data.</text>
</comment>
<sequence length="260" mass="28953">MSNECVNGRPKNVPSIESIARSPYLNKEKYMFLAWLRNTNVGLFYYLVINELEELVPIIYTLTVGNTCLKYSYIYPFFIPSGVPDGLYLSIDDLPNLTQIIKNYCPYPFSESLTPQIAVITDGSRILGLGDLGINGIAIPIGKLQLYVAGARIDPRRTLPIIIDLGTGAVILPGFINAVQLVEKDIHLTKHRILFFGAGSASIGIAKQLLKFFKIEYGISEEEAKKLVWLVNTKGLVTCDHGDELASHKVYFTCFDNEGR</sequence>
<dbReference type="GO" id="GO:0004471">
    <property type="term" value="F:malate dehydrogenase (decarboxylating) (NAD+) activity"/>
    <property type="evidence" value="ECO:0007669"/>
    <property type="project" value="TreeGrafter"/>
</dbReference>
<reference evidence="6 7" key="1">
    <citation type="journal article" date="2019" name="Environ. Microbiol.">
        <title>At the nexus of three kingdoms: the genome of the mycorrhizal fungus Gigaspora margarita provides insights into plant, endobacterial and fungal interactions.</title>
        <authorList>
            <person name="Venice F."/>
            <person name="Ghignone S."/>
            <person name="Salvioli di Fossalunga A."/>
            <person name="Amselem J."/>
            <person name="Novero M."/>
            <person name="Xianan X."/>
            <person name="Sedzielewska Toro K."/>
            <person name="Morin E."/>
            <person name="Lipzen A."/>
            <person name="Grigoriev I.V."/>
            <person name="Henrissat B."/>
            <person name="Martin F.M."/>
            <person name="Bonfante P."/>
        </authorList>
    </citation>
    <scope>NUCLEOTIDE SEQUENCE [LARGE SCALE GENOMIC DNA]</scope>
    <source>
        <strain evidence="6 7">BEG34</strain>
    </source>
</reference>
<dbReference type="Gene3D" id="3.40.50.10380">
    <property type="entry name" value="Malic enzyme, N-terminal domain"/>
    <property type="match status" value="1"/>
</dbReference>
<keyword evidence="2" id="KW-0560">Oxidoreductase</keyword>
<evidence type="ECO:0000256" key="2">
    <source>
        <dbReference type="ARBA" id="ARBA00023002"/>
    </source>
</evidence>
<dbReference type="AlphaFoldDB" id="A0A8H4ERY3"/>
<evidence type="ECO:0000313" key="7">
    <source>
        <dbReference type="Proteomes" id="UP000439903"/>
    </source>
</evidence>
<dbReference type="SMART" id="SM01274">
    <property type="entry name" value="malic"/>
    <property type="match status" value="1"/>
</dbReference>
<keyword evidence="7" id="KW-1185">Reference proteome</keyword>
<dbReference type="OrthoDB" id="5365701at2759"/>
<dbReference type="GO" id="GO:0051287">
    <property type="term" value="F:NAD binding"/>
    <property type="evidence" value="ECO:0007669"/>
    <property type="project" value="InterPro"/>
</dbReference>
<feature type="domain" description="Malic enzyme N-terminal" evidence="5">
    <location>
        <begin position="37"/>
        <end position="192"/>
    </location>
</feature>
<proteinExistence type="predicted"/>
<feature type="active site" description="Proton donor" evidence="3">
    <location>
        <position position="60"/>
    </location>
</feature>